<dbReference type="Proteomes" id="UP001302321">
    <property type="component" value="Unassembled WGS sequence"/>
</dbReference>
<dbReference type="EMBL" id="MU866199">
    <property type="protein sequence ID" value="KAK4176376.1"/>
    <property type="molecule type" value="Genomic_DNA"/>
</dbReference>
<protein>
    <submittedName>
        <fullName evidence="2">Uncharacterized protein</fullName>
    </submittedName>
</protein>
<keyword evidence="1" id="KW-0812">Transmembrane</keyword>
<evidence type="ECO:0000256" key="1">
    <source>
        <dbReference type="SAM" id="Phobius"/>
    </source>
</evidence>
<keyword evidence="3" id="KW-1185">Reference proteome</keyword>
<reference evidence="2" key="1">
    <citation type="journal article" date="2023" name="Mol. Phylogenet. Evol.">
        <title>Genome-scale phylogeny and comparative genomics of the fungal order Sordariales.</title>
        <authorList>
            <person name="Hensen N."/>
            <person name="Bonometti L."/>
            <person name="Westerberg I."/>
            <person name="Brannstrom I.O."/>
            <person name="Guillou S."/>
            <person name="Cros-Aarteil S."/>
            <person name="Calhoun S."/>
            <person name="Haridas S."/>
            <person name="Kuo A."/>
            <person name="Mondo S."/>
            <person name="Pangilinan J."/>
            <person name="Riley R."/>
            <person name="LaButti K."/>
            <person name="Andreopoulos B."/>
            <person name="Lipzen A."/>
            <person name="Chen C."/>
            <person name="Yan M."/>
            <person name="Daum C."/>
            <person name="Ng V."/>
            <person name="Clum A."/>
            <person name="Steindorff A."/>
            <person name="Ohm R.A."/>
            <person name="Martin F."/>
            <person name="Silar P."/>
            <person name="Natvig D.O."/>
            <person name="Lalanne C."/>
            <person name="Gautier V."/>
            <person name="Ament-Velasquez S.L."/>
            <person name="Kruys A."/>
            <person name="Hutchinson M.I."/>
            <person name="Powell A.J."/>
            <person name="Barry K."/>
            <person name="Miller A.N."/>
            <person name="Grigoriev I.V."/>
            <person name="Debuchy R."/>
            <person name="Gladieux P."/>
            <person name="Hiltunen Thoren M."/>
            <person name="Johannesson H."/>
        </authorList>
    </citation>
    <scope>NUCLEOTIDE SEQUENCE</scope>
    <source>
        <strain evidence="2">CBS 892.96</strain>
    </source>
</reference>
<comment type="caution">
    <text evidence="2">The sequence shown here is derived from an EMBL/GenBank/DDBJ whole genome shotgun (WGS) entry which is preliminary data.</text>
</comment>
<gene>
    <name evidence="2" type="ORF">QBC36DRAFT_329378</name>
</gene>
<accession>A0AAN7A5T9</accession>
<sequence length="66" mass="7600">MDKDWLVGLFFLLRYLHIDVIFWSCAATKKGQGLAGMFFKSLFSCTSLMSAFLVYGFFQEVLLSLF</sequence>
<feature type="transmembrane region" description="Helical" evidence="1">
    <location>
        <begin position="6"/>
        <end position="26"/>
    </location>
</feature>
<keyword evidence="1" id="KW-0472">Membrane</keyword>
<name>A0AAN7A5T9_9PEZI</name>
<proteinExistence type="predicted"/>
<reference evidence="2" key="2">
    <citation type="submission" date="2023-05" db="EMBL/GenBank/DDBJ databases">
        <authorList>
            <consortium name="Lawrence Berkeley National Laboratory"/>
            <person name="Steindorff A."/>
            <person name="Hensen N."/>
            <person name="Bonometti L."/>
            <person name="Westerberg I."/>
            <person name="Brannstrom I.O."/>
            <person name="Guillou S."/>
            <person name="Cros-Aarteil S."/>
            <person name="Calhoun S."/>
            <person name="Haridas S."/>
            <person name="Kuo A."/>
            <person name="Mondo S."/>
            <person name="Pangilinan J."/>
            <person name="Riley R."/>
            <person name="Labutti K."/>
            <person name="Andreopoulos B."/>
            <person name="Lipzen A."/>
            <person name="Chen C."/>
            <person name="Yanf M."/>
            <person name="Daum C."/>
            <person name="Ng V."/>
            <person name="Clum A."/>
            <person name="Ohm R."/>
            <person name="Martin F."/>
            <person name="Silar P."/>
            <person name="Natvig D."/>
            <person name="Lalanne C."/>
            <person name="Gautier V."/>
            <person name="Ament-Velasquez S.L."/>
            <person name="Kruys A."/>
            <person name="Hutchinson M.I."/>
            <person name="Powell A.J."/>
            <person name="Barry K."/>
            <person name="Miller A.N."/>
            <person name="Grigoriev I.V."/>
            <person name="Debuchy R."/>
            <person name="Gladieux P."/>
            <person name="Thoren M.H."/>
            <person name="Johannesson H."/>
        </authorList>
    </citation>
    <scope>NUCLEOTIDE SEQUENCE</scope>
    <source>
        <strain evidence="2">CBS 892.96</strain>
    </source>
</reference>
<evidence type="ECO:0000313" key="3">
    <source>
        <dbReference type="Proteomes" id="UP001302321"/>
    </source>
</evidence>
<dbReference type="AlphaFoldDB" id="A0AAN7A5T9"/>
<evidence type="ECO:0000313" key="2">
    <source>
        <dbReference type="EMBL" id="KAK4176376.1"/>
    </source>
</evidence>
<organism evidence="2 3">
    <name type="scientific">Triangularia setosa</name>
    <dbReference type="NCBI Taxonomy" id="2587417"/>
    <lineage>
        <taxon>Eukaryota</taxon>
        <taxon>Fungi</taxon>
        <taxon>Dikarya</taxon>
        <taxon>Ascomycota</taxon>
        <taxon>Pezizomycotina</taxon>
        <taxon>Sordariomycetes</taxon>
        <taxon>Sordariomycetidae</taxon>
        <taxon>Sordariales</taxon>
        <taxon>Podosporaceae</taxon>
        <taxon>Triangularia</taxon>
    </lineage>
</organism>
<keyword evidence="1" id="KW-1133">Transmembrane helix</keyword>
<feature type="transmembrane region" description="Helical" evidence="1">
    <location>
        <begin position="38"/>
        <end position="58"/>
    </location>
</feature>